<protein>
    <submittedName>
        <fullName evidence="1">Uncharacterized protein</fullName>
    </submittedName>
</protein>
<accession>A0ABD2C5J7</accession>
<organism evidence="1 2">
    <name type="scientific">Vespula squamosa</name>
    <name type="common">Southern yellow jacket</name>
    <name type="synonym">Wasp</name>
    <dbReference type="NCBI Taxonomy" id="30214"/>
    <lineage>
        <taxon>Eukaryota</taxon>
        <taxon>Metazoa</taxon>
        <taxon>Ecdysozoa</taxon>
        <taxon>Arthropoda</taxon>
        <taxon>Hexapoda</taxon>
        <taxon>Insecta</taxon>
        <taxon>Pterygota</taxon>
        <taxon>Neoptera</taxon>
        <taxon>Endopterygota</taxon>
        <taxon>Hymenoptera</taxon>
        <taxon>Apocrita</taxon>
        <taxon>Aculeata</taxon>
        <taxon>Vespoidea</taxon>
        <taxon>Vespidae</taxon>
        <taxon>Vespinae</taxon>
        <taxon>Vespula</taxon>
    </lineage>
</organism>
<keyword evidence="2" id="KW-1185">Reference proteome</keyword>
<sequence length="72" mass="7958">MCPCTVGITMAKKRFVLAESWLARISTVVGITPKVATFRIREVHKPSLEAADIFLWSLAAHKTTDCNSINPD</sequence>
<dbReference type="AlphaFoldDB" id="A0ABD2C5J7"/>
<gene>
    <name evidence="1" type="ORF">V1478_000462</name>
</gene>
<evidence type="ECO:0000313" key="2">
    <source>
        <dbReference type="Proteomes" id="UP001607302"/>
    </source>
</evidence>
<comment type="caution">
    <text evidence="1">The sequence shown here is derived from an EMBL/GenBank/DDBJ whole genome shotgun (WGS) entry which is preliminary data.</text>
</comment>
<dbReference type="Proteomes" id="UP001607302">
    <property type="component" value="Unassembled WGS sequence"/>
</dbReference>
<name>A0ABD2C5J7_VESSQ</name>
<reference evidence="1 2" key="1">
    <citation type="journal article" date="2024" name="Ann. Entomol. Soc. Am.">
        <title>Genomic analyses of the southern and eastern yellowjacket wasps (Hymenoptera: Vespidae) reveal evolutionary signatures of social life.</title>
        <authorList>
            <person name="Catto M.A."/>
            <person name="Caine P.B."/>
            <person name="Orr S.E."/>
            <person name="Hunt B.G."/>
            <person name="Goodisman M.A.D."/>
        </authorList>
    </citation>
    <scope>NUCLEOTIDE SEQUENCE [LARGE SCALE GENOMIC DNA]</scope>
    <source>
        <strain evidence="1">233</strain>
        <tissue evidence="1">Head and thorax</tissue>
    </source>
</reference>
<evidence type="ECO:0000313" key="1">
    <source>
        <dbReference type="EMBL" id="KAL2740321.1"/>
    </source>
</evidence>
<proteinExistence type="predicted"/>
<dbReference type="EMBL" id="JAUDFV010000020">
    <property type="protein sequence ID" value="KAL2740321.1"/>
    <property type="molecule type" value="Genomic_DNA"/>
</dbReference>